<dbReference type="STRING" id="118168.MC7420_5332"/>
<feature type="domain" description="Right handed beta helix" evidence="4">
    <location>
        <begin position="953"/>
        <end position="1115"/>
    </location>
</feature>
<dbReference type="SUPFAM" id="SSF51126">
    <property type="entry name" value="Pectin lyase-like"/>
    <property type="match status" value="2"/>
</dbReference>
<dbReference type="eggNOG" id="COG3210">
    <property type="taxonomic scope" value="Bacteria"/>
</dbReference>
<dbReference type="InterPro" id="IPR006626">
    <property type="entry name" value="PbH1"/>
</dbReference>
<protein>
    <recommendedName>
        <fullName evidence="7">Right handed beta helix domain-containing protein</fullName>
    </recommendedName>
</protein>
<organism evidence="5 6">
    <name type="scientific">Coleofasciculus chthonoplastes PCC 7420</name>
    <dbReference type="NCBI Taxonomy" id="118168"/>
    <lineage>
        <taxon>Bacteria</taxon>
        <taxon>Bacillati</taxon>
        <taxon>Cyanobacteriota</taxon>
        <taxon>Cyanophyceae</taxon>
        <taxon>Coleofasciculales</taxon>
        <taxon>Coleofasciculaceae</taxon>
        <taxon>Coleofasciculus</taxon>
    </lineage>
</organism>
<feature type="signal peptide" evidence="2">
    <location>
        <begin position="1"/>
        <end position="29"/>
    </location>
</feature>
<gene>
    <name evidence="5" type="ORF">MC7420_5332</name>
</gene>
<dbReference type="InterPro" id="IPR039448">
    <property type="entry name" value="Beta_helix"/>
</dbReference>
<feature type="region of interest" description="Disordered" evidence="1">
    <location>
        <begin position="39"/>
        <end position="68"/>
    </location>
</feature>
<evidence type="ECO:0008006" key="7">
    <source>
        <dbReference type="Google" id="ProtNLM"/>
    </source>
</evidence>
<evidence type="ECO:0000313" key="5">
    <source>
        <dbReference type="EMBL" id="EDX75898.1"/>
    </source>
</evidence>
<dbReference type="InterPro" id="IPR012334">
    <property type="entry name" value="Pectin_lyas_fold"/>
</dbReference>
<dbReference type="Pfam" id="PF13229">
    <property type="entry name" value="Beta_helix"/>
    <property type="match status" value="2"/>
</dbReference>
<keyword evidence="2" id="KW-0732">Signal</keyword>
<dbReference type="Gene3D" id="2.40.160.160">
    <property type="entry name" value="Inverse autotransporter, beta-domain"/>
    <property type="match status" value="1"/>
</dbReference>
<reference evidence="5 6" key="1">
    <citation type="submission" date="2008-07" db="EMBL/GenBank/DDBJ databases">
        <authorList>
            <person name="Tandeau de Marsac N."/>
            <person name="Ferriera S."/>
            <person name="Johnson J."/>
            <person name="Kravitz S."/>
            <person name="Beeson K."/>
            <person name="Sutton G."/>
            <person name="Rogers Y.-H."/>
            <person name="Friedman R."/>
            <person name="Frazier M."/>
            <person name="Venter J.C."/>
        </authorList>
    </citation>
    <scope>NUCLEOTIDE SEQUENCE [LARGE SCALE GENOMIC DNA]</scope>
    <source>
        <strain evidence="5 6">PCC 7420</strain>
    </source>
</reference>
<dbReference type="EMBL" id="DS989847">
    <property type="protein sequence ID" value="EDX75898.1"/>
    <property type="molecule type" value="Genomic_DNA"/>
</dbReference>
<evidence type="ECO:0000256" key="1">
    <source>
        <dbReference type="SAM" id="MobiDB-lite"/>
    </source>
</evidence>
<name>B4VPY3_9CYAN</name>
<keyword evidence="6" id="KW-1185">Reference proteome</keyword>
<evidence type="ECO:0000313" key="6">
    <source>
        <dbReference type="Proteomes" id="UP000003835"/>
    </source>
</evidence>
<evidence type="ECO:0000256" key="2">
    <source>
        <dbReference type="SAM" id="SignalP"/>
    </source>
</evidence>
<feature type="domain" description="Right handed beta helix" evidence="4">
    <location>
        <begin position="1146"/>
        <end position="1238"/>
    </location>
</feature>
<dbReference type="Pfam" id="PF11924">
    <property type="entry name" value="IAT_beta"/>
    <property type="match status" value="1"/>
</dbReference>
<feature type="domain" description="Inverse autotransporter beta-domain" evidence="3">
    <location>
        <begin position="93"/>
        <end position="240"/>
    </location>
</feature>
<sequence>MAIACMNSLVRLLWTSFCFTPLLIPAAIAQTEIPSLPKADAVPESHPSLGSPLQAQTPDSPPSTTPDLTTLQIKPRWGIGYSTSGAGYDGFTRLDSFLPLLQNPGSTLTFLEGRLQLDNSANVGGNLLFGHRFYNQSLNRIFGGYLGFDRRDTGNSTFHQLGVGVETLGEVWDVRLNGYFPLGDTRDLVDETAFDTGFQLTDRFFSDHFLVIQGKRQRGQVRHFEAAMTGFDLEVGARLAQWGEGGGLRGYGGLYYYDATGSDSSLGWRMRLEVQPTDSLNFGVALQEDQIFGTNVIVSVGAIFGKTRSSGNASILSRLGDGVERISSITVDSQTESDFFSEDITTAATNPQTSEPYIFQHVNLGASGGNGTVETPFGTVDSALAATRSDGNDIVYVQAGTNPGIPAFTIPDQVQVLSTAPIQQLDTVEFERVQLPLSGAGVFPQVMDTVTLGNNTVLSGFTITGVTNPGIVARGIQNGEVRDSMITSSSQAGVLLENTGGLISFTNSAITGNGVPSLSVTSVNDVAIANSTLSSTNSATEGISIDAVSGNFDISDSTITITNPTSNGILATAIEGTATISANPGSLITTEGNQAGISLNESQGEINLSGITVESTGGAVVEVRNINNSAIASSTLTSTNSATEGIYLDTVSGNFDISDSTITIENPTSNGILATNIQGTATISANPGSLITTEGNQAGISLTESTGEINLSGITVESTEGAVVEVRNINNSAIANSTLTSTNSATEGISLDTVSGNFDISDSTITIENPTRNGILATAIEGTATISANPGSLITTEGNQAGISLTESTGEINLSGITVESTEGAVVEVRNINNSAIASSTLTSTNSATEGISLETVNGDFEISDSTITIENPASNGILATNIQGTATISANPGSQITTTTAKAGILLAESLGEINLSGLEVNSTNGAALVGTTINNATLSDSTLTSINSSTNGISINGISGTVDISNSTITITDPVDGINGISVGNVTGTVNIAANEGSQITQANQGIELSNSTGAIAISGFEIRNTEDSGISGSTLSNVTLANNRIEGATNEGIYLADTDGEVTIENNTILNTIPVKNPDATINFDFPTGRGILLENVTGTVEIIANNITGTDGLAADTVQLLPGVTIDTLPSGQGILINNSTGSVNITIAGNELYDNFEDAILIGLGIALDNPLIVGNPTVNLTIEANTIENNGGTSPIRGDGIGLGIEGGTIIENLTISENKIRNNGDEGIDIRLGLLDVQLIPSSTAQIQDATLKNNTIENNNQQGIEFQLFDETKVFANVLENTFTTPNNFVGVKVTTDNDSAFCLNLSDNNSNTGFSLIQDPPNSQDPQPLSIFEILSETQNILDATQSGTITLDTPNGLPCP</sequence>
<feature type="chain" id="PRO_5002825663" description="Right handed beta helix domain-containing protein" evidence="2">
    <location>
        <begin position="30"/>
        <end position="1370"/>
    </location>
</feature>
<dbReference type="HOGENOM" id="CLU_249901_0_0_3"/>
<evidence type="ECO:0000259" key="3">
    <source>
        <dbReference type="Pfam" id="PF11924"/>
    </source>
</evidence>
<dbReference type="Gene3D" id="2.160.20.10">
    <property type="entry name" value="Single-stranded right-handed beta-helix, Pectin lyase-like"/>
    <property type="match status" value="3"/>
</dbReference>
<dbReference type="InterPro" id="IPR024519">
    <property type="entry name" value="IAT_beta"/>
</dbReference>
<evidence type="ECO:0000259" key="4">
    <source>
        <dbReference type="Pfam" id="PF13229"/>
    </source>
</evidence>
<dbReference type="InterPro" id="IPR011050">
    <property type="entry name" value="Pectin_lyase_fold/virulence"/>
</dbReference>
<dbReference type="SMART" id="SM00710">
    <property type="entry name" value="PbH1"/>
    <property type="match status" value="15"/>
</dbReference>
<dbReference type="Proteomes" id="UP000003835">
    <property type="component" value="Unassembled WGS sequence"/>
</dbReference>
<proteinExistence type="predicted"/>
<accession>B4VPY3</accession>
<dbReference type="InterPro" id="IPR038177">
    <property type="entry name" value="IAT_beta_sf"/>
</dbReference>